<protein>
    <recommendedName>
        <fullName evidence="6">Pentatricopeptide repeat-containing protein</fullName>
    </recommendedName>
</protein>
<sequence length="173" mass="18994">MSVLSHGHPVAGAPSPRLDPQTQPILRHPPHHHPPLSLRQHPLSLHPQLSLTLSSHLPHPTLFSFSSLIQAFARSSHFPHVLTAFSHLAPRGLVSDAFLLPTTIKSCAILRALNQGQQVHAFALASGFVSGSIVASSLIQMYLKCDRIVDARKLFDRMPERDVVVCSVRIIQL</sequence>
<dbReference type="InterPro" id="IPR002885">
    <property type="entry name" value="PPR_rpt"/>
</dbReference>
<dbReference type="InterPro" id="IPR046960">
    <property type="entry name" value="PPR_At4g14850-like_plant"/>
</dbReference>
<dbReference type="PROSITE" id="PS51375">
    <property type="entry name" value="PPR"/>
    <property type="match status" value="1"/>
</dbReference>
<dbReference type="InterPro" id="IPR011990">
    <property type="entry name" value="TPR-like_helical_dom_sf"/>
</dbReference>
<reference evidence="4 5" key="1">
    <citation type="journal article" date="2015" name="Sci. Rep.">
        <title>The power of single molecule real-time sequencing technology in the de novo assembly of a eukaryotic genome.</title>
        <authorList>
            <person name="Sakai H."/>
            <person name="Naito K."/>
            <person name="Ogiso-Tanaka E."/>
            <person name="Takahashi Y."/>
            <person name="Iseki K."/>
            <person name="Muto C."/>
            <person name="Satou K."/>
            <person name="Teruya K."/>
            <person name="Shiroma A."/>
            <person name="Shimoji M."/>
            <person name="Hirano T."/>
            <person name="Itoh T."/>
            <person name="Kaga A."/>
            <person name="Tomooka N."/>
        </authorList>
    </citation>
    <scope>NUCLEOTIDE SEQUENCE [LARGE SCALE GENOMIC DNA]</scope>
    <source>
        <strain evidence="5">cv. Shumari</strain>
    </source>
</reference>
<evidence type="ECO:0000256" key="1">
    <source>
        <dbReference type="ARBA" id="ARBA00022737"/>
    </source>
</evidence>
<dbReference type="Gene3D" id="1.25.40.10">
    <property type="entry name" value="Tetratricopeptide repeat domain"/>
    <property type="match status" value="1"/>
</dbReference>
<evidence type="ECO:0000256" key="3">
    <source>
        <dbReference type="SAM" id="MobiDB-lite"/>
    </source>
</evidence>
<dbReference type="EMBL" id="AP015044">
    <property type="protein sequence ID" value="BAU02624.1"/>
    <property type="molecule type" value="Genomic_DNA"/>
</dbReference>
<evidence type="ECO:0000256" key="2">
    <source>
        <dbReference type="PROSITE-ProRule" id="PRU00708"/>
    </source>
</evidence>
<dbReference type="GO" id="GO:0003723">
    <property type="term" value="F:RNA binding"/>
    <property type="evidence" value="ECO:0007669"/>
    <property type="project" value="InterPro"/>
</dbReference>
<feature type="repeat" description="PPR" evidence="2">
    <location>
        <begin position="131"/>
        <end position="165"/>
    </location>
</feature>
<name>A0A0S3TCI6_PHAAN</name>
<dbReference type="PANTHER" id="PTHR47926">
    <property type="entry name" value="PENTATRICOPEPTIDE REPEAT-CONTAINING PROTEIN"/>
    <property type="match status" value="1"/>
</dbReference>
<dbReference type="GO" id="GO:0009451">
    <property type="term" value="P:RNA modification"/>
    <property type="evidence" value="ECO:0007669"/>
    <property type="project" value="InterPro"/>
</dbReference>
<evidence type="ECO:0000313" key="4">
    <source>
        <dbReference type="EMBL" id="BAU02624.1"/>
    </source>
</evidence>
<evidence type="ECO:0008006" key="6">
    <source>
        <dbReference type="Google" id="ProtNLM"/>
    </source>
</evidence>
<gene>
    <name evidence="4" type="primary">Vigan.11G217900</name>
    <name evidence="4" type="ORF">VIGAN_11217900</name>
</gene>
<proteinExistence type="predicted"/>
<dbReference type="Proteomes" id="UP000291084">
    <property type="component" value="Chromosome 11"/>
</dbReference>
<keyword evidence="5" id="KW-1185">Reference proteome</keyword>
<keyword evidence="1" id="KW-0677">Repeat</keyword>
<evidence type="ECO:0000313" key="5">
    <source>
        <dbReference type="Proteomes" id="UP000291084"/>
    </source>
</evidence>
<dbReference type="NCBIfam" id="TIGR00756">
    <property type="entry name" value="PPR"/>
    <property type="match status" value="1"/>
</dbReference>
<feature type="region of interest" description="Disordered" evidence="3">
    <location>
        <begin position="1"/>
        <end position="39"/>
    </location>
</feature>
<organism evidence="4 5">
    <name type="scientific">Vigna angularis var. angularis</name>
    <dbReference type="NCBI Taxonomy" id="157739"/>
    <lineage>
        <taxon>Eukaryota</taxon>
        <taxon>Viridiplantae</taxon>
        <taxon>Streptophyta</taxon>
        <taxon>Embryophyta</taxon>
        <taxon>Tracheophyta</taxon>
        <taxon>Spermatophyta</taxon>
        <taxon>Magnoliopsida</taxon>
        <taxon>eudicotyledons</taxon>
        <taxon>Gunneridae</taxon>
        <taxon>Pentapetalae</taxon>
        <taxon>rosids</taxon>
        <taxon>fabids</taxon>
        <taxon>Fabales</taxon>
        <taxon>Fabaceae</taxon>
        <taxon>Papilionoideae</taxon>
        <taxon>50 kb inversion clade</taxon>
        <taxon>NPAAA clade</taxon>
        <taxon>indigoferoid/millettioid clade</taxon>
        <taxon>Phaseoleae</taxon>
        <taxon>Vigna</taxon>
    </lineage>
</organism>
<accession>A0A0S3TCI6</accession>
<dbReference type="AlphaFoldDB" id="A0A0S3TCI6"/>
<dbReference type="Pfam" id="PF01535">
    <property type="entry name" value="PPR"/>
    <property type="match status" value="1"/>
</dbReference>